<reference evidence="2 3" key="1">
    <citation type="journal article" date="2013" name="PLoS ONE">
        <title>Assembly-driven community genomics of a hypersaline microbial ecosystem.</title>
        <authorList>
            <person name="Podell S."/>
            <person name="Ugalde J.A."/>
            <person name="Narasingarao P."/>
            <person name="Banfield J.F."/>
            <person name="Heidelberg K.B."/>
            <person name="Allen E.E."/>
        </authorList>
    </citation>
    <scope>NUCLEOTIDE SEQUENCE [LARGE SCALE GENOMIC DNA]</scope>
    <source>
        <strain evidence="3">J07HQW1</strain>
    </source>
</reference>
<accession>U1N339</accession>
<evidence type="ECO:0000313" key="2">
    <source>
        <dbReference type="EMBL" id="ERG90788.1"/>
    </source>
</evidence>
<name>U1N339_9EURY</name>
<evidence type="ECO:0000313" key="3">
    <source>
        <dbReference type="Proteomes" id="UP000030649"/>
    </source>
</evidence>
<dbReference type="Proteomes" id="UP000030649">
    <property type="component" value="Unassembled WGS sequence"/>
</dbReference>
<dbReference type="HOGENOM" id="CLU_3163051_0_0_2"/>
<dbReference type="STRING" id="1238424.J07HQW1_00816"/>
<organism evidence="2 3">
    <name type="scientific">Haloquadratum walsbyi J07HQW1</name>
    <dbReference type="NCBI Taxonomy" id="1238424"/>
    <lineage>
        <taxon>Archaea</taxon>
        <taxon>Methanobacteriati</taxon>
        <taxon>Methanobacteriota</taxon>
        <taxon>Stenosarchaea group</taxon>
        <taxon>Halobacteria</taxon>
        <taxon>Halobacteriales</taxon>
        <taxon>Haloferacaceae</taxon>
        <taxon>Haloquadratum</taxon>
    </lineage>
</organism>
<proteinExistence type="predicted"/>
<protein>
    <submittedName>
        <fullName evidence="2">Uncharacterized protein</fullName>
    </submittedName>
</protein>
<dbReference type="AlphaFoldDB" id="U1N339"/>
<evidence type="ECO:0000256" key="1">
    <source>
        <dbReference type="SAM" id="MobiDB-lite"/>
    </source>
</evidence>
<feature type="region of interest" description="Disordered" evidence="1">
    <location>
        <begin position="1"/>
        <end position="23"/>
    </location>
</feature>
<dbReference type="EMBL" id="KE356560">
    <property type="protein sequence ID" value="ERG90788.1"/>
    <property type="molecule type" value="Genomic_DNA"/>
</dbReference>
<gene>
    <name evidence="2" type="ORF">J07HQW1_00816</name>
</gene>
<sequence>MSIADRTTGIHLSDTDANPDSDSDSDINIVYYFRIVSEYHFLHHISR</sequence>